<dbReference type="AlphaFoldDB" id="M5AI44"/>
<evidence type="ECO:0000313" key="2">
    <source>
        <dbReference type="Proteomes" id="UP000012042"/>
    </source>
</evidence>
<sequence length="96" mass="11695">MDYYISDLYRNVYYKVYHEMTEKERQFVQAMVKVGHPKVKAQEIGHQMGQKPGYISVYRRKLIDDQIIMPASYGYVQFMLPFFDRFVEEQIMFDEF</sequence>
<accession>M5AI44</accession>
<dbReference type="PATRIC" id="fig|1001583.3.peg.2419"/>
<dbReference type="EMBL" id="AP012169">
    <property type="protein sequence ID" value="BAN08075.1"/>
    <property type="molecule type" value="Genomic_DNA"/>
</dbReference>
<dbReference type="HOGENOM" id="CLU_173947_0_0_9"/>
<name>M5AI44_LEVBR</name>
<evidence type="ECO:0000313" key="1">
    <source>
        <dbReference type="EMBL" id="BAN08075.1"/>
    </source>
</evidence>
<geneLocation type="plasmid" evidence="1 2">
    <name>pKB290-2</name>
</geneLocation>
<dbReference type="KEGG" id="lbk:LVISKB_P2-0012"/>
<proteinExistence type="predicted"/>
<gene>
    <name evidence="1" type="ORF">LVISKB_P2-0012</name>
</gene>
<keyword evidence="1" id="KW-0614">Plasmid</keyword>
<protein>
    <submittedName>
        <fullName evidence="1">Uncharacterized protein</fullName>
    </submittedName>
</protein>
<dbReference type="RefSeq" id="WP_015474652.1">
    <property type="nucleotide sequence ID" value="NC_020821.1"/>
</dbReference>
<dbReference type="Proteomes" id="UP000012042">
    <property type="component" value="Plasmid pKB290-2"/>
</dbReference>
<organism evidence="1 2">
    <name type="scientific">Levilactobacillus brevis KB290</name>
    <dbReference type="NCBI Taxonomy" id="1001583"/>
    <lineage>
        <taxon>Bacteria</taxon>
        <taxon>Bacillati</taxon>
        <taxon>Bacillota</taxon>
        <taxon>Bacilli</taxon>
        <taxon>Lactobacillales</taxon>
        <taxon>Lactobacillaceae</taxon>
        <taxon>Levilactobacillus</taxon>
    </lineage>
</organism>
<reference evidence="1 2" key="1">
    <citation type="journal article" date="2013" name="PLoS ONE">
        <title>Genomic Analysis by Deep Sequencing of the Probiotic Lactobacillus brevis KB290 Harboring Nine Plasmids Reveals Genomic Stability.</title>
        <authorList>
            <person name="Fukao M."/>
            <person name="Oshima K."/>
            <person name="Morita H."/>
            <person name="Toh H."/>
            <person name="Suda W."/>
            <person name="Kim S.W."/>
            <person name="Suzuki S."/>
            <person name="Yakabe T."/>
            <person name="Hattori M."/>
            <person name="Yajima N."/>
        </authorList>
    </citation>
    <scope>NUCLEOTIDE SEQUENCE [LARGE SCALE GENOMIC DNA]</scope>
    <source>
        <strain evidence="1 2">KB290</strain>
        <plasmid evidence="1">pKB290-2</plasmid>
    </source>
</reference>